<comment type="caution">
    <text evidence="6">The sequence shown here is derived from an EMBL/GenBank/DDBJ whole genome shotgun (WGS) entry which is preliminary data.</text>
</comment>
<evidence type="ECO:0000256" key="2">
    <source>
        <dbReference type="ARBA" id="ARBA00023015"/>
    </source>
</evidence>
<name>A0A6N6JAJ9_9RHOB</name>
<comment type="similarity">
    <text evidence="1">Belongs to the LysR transcriptional regulatory family.</text>
</comment>
<accession>A0A6N6JAJ9</accession>
<dbReference type="PANTHER" id="PTHR30537">
    <property type="entry name" value="HTH-TYPE TRANSCRIPTIONAL REGULATOR"/>
    <property type="match status" value="1"/>
</dbReference>
<evidence type="ECO:0000256" key="3">
    <source>
        <dbReference type="ARBA" id="ARBA00023125"/>
    </source>
</evidence>
<proteinExistence type="inferred from homology"/>
<evidence type="ECO:0000256" key="1">
    <source>
        <dbReference type="ARBA" id="ARBA00009437"/>
    </source>
</evidence>
<dbReference type="AlphaFoldDB" id="A0A6N6JAJ9"/>
<dbReference type="InterPro" id="IPR036388">
    <property type="entry name" value="WH-like_DNA-bd_sf"/>
</dbReference>
<dbReference type="InterPro" id="IPR000847">
    <property type="entry name" value="LysR_HTH_N"/>
</dbReference>
<dbReference type="EMBL" id="BLJE01000001">
    <property type="protein sequence ID" value="GFE63273.1"/>
    <property type="molecule type" value="Genomic_DNA"/>
</dbReference>
<keyword evidence="2" id="KW-0805">Transcription regulation</keyword>
<dbReference type="Pfam" id="PF03466">
    <property type="entry name" value="LysR_substrate"/>
    <property type="match status" value="1"/>
</dbReference>
<dbReference type="FunFam" id="1.10.10.10:FF:000001">
    <property type="entry name" value="LysR family transcriptional regulator"/>
    <property type="match status" value="1"/>
</dbReference>
<evidence type="ECO:0000313" key="7">
    <source>
        <dbReference type="Proteomes" id="UP000436822"/>
    </source>
</evidence>
<evidence type="ECO:0000259" key="5">
    <source>
        <dbReference type="PROSITE" id="PS50931"/>
    </source>
</evidence>
<dbReference type="InterPro" id="IPR036390">
    <property type="entry name" value="WH_DNA-bd_sf"/>
</dbReference>
<dbReference type="SUPFAM" id="SSF46785">
    <property type="entry name" value="Winged helix' DNA-binding domain"/>
    <property type="match status" value="1"/>
</dbReference>
<dbReference type="Pfam" id="PF00126">
    <property type="entry name" value="HTH_1"/>
    <property type="match status" value="1"/>
</dbReference>
<dbReference type="CDD" id="cd08422">
    <property type="entry name" value="PBP2_CrgA_like"/>
    <property type="match status" value="1"/>
</dbReference>
<sequence>MGMDQLNDHSVFAAVTEAGGFSSAARRLGITASGASKSVGRLEARLGVRLFTRTTRKVSLTEEGQQFYARVRAILDDISEAEAEIQNTRADLRGRVRIDMPAMLGQGVVMGHLLDFKRTHPGVDLDIRFNDHISDLVEQGIDLAFRIGELPDTSLHARKVMDTTWLTCAAPGYLDRHGPPERPADLGDHSCASYIFKGSGRAFQWRFTINDRPVRFEPPQHLCVNDGNAYLAVARSGLAIVQDLDFNLTADLKGGTLVEVMQTFKSAGPPVSIVYPDGRHLPRRVRAVFDHLVTRMLL</sequence>
<keyword evidence="3" id="KW-0238">DNA-binding</keyword>
<dbReference type="PROSITE" id="PS50931">
    <property type="entry name" value="HTH_LYSR"/>
    <property type="match status" value="1"/>
</dbReference>
<reference evidence="6 7" key="1">
    <citation type="submission" date="2019-12" db="EMBL/GenBank/DDBJ databases">
        <title>Litoreibacter badius sp. nov., a novel bacteriochlorophyll a-containing bacterium in the genus Litoreibacter.</title>
        <authorList>
            <person name="Kanamuro M."/>
            <person name="Takabe Y."/>
            <person name="Mori K."/>
            <person name="Takaichi S."/>
            <person name="Hanada S."/>
        </authorList>
    </citation>
    <scope>NUCLEOTIDE SEQUENCE [LARGE SCALE GENOMIC DNA]</scope>
    <source>
        <strain evidence="6 7">K6</strain>
    </source>
</reference>
<keyword evidence="7" id="KW-1185">Reference proteome</keyword>
<dbReference type="Gene3D" id="3.40.190.290">
    <property type="match status" value="1"/>
</dbReference>
<dbReference type="InterPro" id="IPR058163">
    <property type="entry name" value="LysR-type_TF_proteobact-type"/>
</dbReference>
<dbReference type="GO" id="GO:0003677">
    <property type="term" value="F:DNA binding"/>
    <property type="evidence" value="ECO:0007669"/>
    <property type="project" value="UniProtKB-KW"/>
</dbReference>
<dbReference type="Proteomes" id="UP000436822">
    <property type="component" value="Unassembled WGS sequence"/>
</dbReference>
<dbReference type="SUPFAM" id="SSF53850">
    <property type="entry name" value="Periplasmic binding protein-like II"/>
    <property type="match status" value="1"/>
</dbReference>
<dbReference type="GO" id="GO:0003700">
    <property type="term" value="F:DNA-binding transcription factor activity"/>
    <property type="evidence" value="ECO:0007669"/>
    <property type="project" value="InterPro"/>
</dbReference>
<evidence type="ECO:0000313" key="6">
    <source>
        <dbReference type="EMBL" id="GFE63273.1"/>
    </source>
</evidence>
<protein>
    <submittedName>
        <fullName evidence="6">LysR family transcriptional regulator</fullName>
    </submittedName>
</protein>
<feature type="domain" description="HTH lysR-type" evidence="5">
    <location>
        <begin position="1"/>
        <end position="61"/>
    </location>
</feature>
<gene>
    <name evidence="6" type="ORF">KIN_03470</name>
</gene>
<dbReference type="Gene3D" id="1.10.10.10">
    <property type="entry name" value="Winged helix-like DNA-binding domain superfamily/Winged helix DNA-binding domain"/>
    <property type="match status" value="1"/>
</dbReference>
<evidence type="ECO:0000256" key="4">
    <source>
        <dbReference type="ARBA" id="ARBA00023163"/>
    </source>
</evidence>
<dbReference type="InterPro" id="IPR005119">
    <property type="entry name" value="LysR_subst-bd"/>
</dbReference>
<keyword evidence="4" id="KW-0804">Transcription</keyword>
<dbReference type="PANTHER" id="PTHR30537:SF5">
    <property type="entry name" value="HTH-TYPE TRANSCRIPTIONAL ACTIVATOR TTDR-RELATED"/>
    <property type="match status" value="1"/>
</dbReference>
<organism evidence="6 7">
    <name type="scientific">Litoreibacter roseus</name>
    <dbReference type="NCBI Taxonomy" id="2601869"/>
    <lineage>
        <taxon>Bacteria</taxon>
        <taxon>Pseudomonadati</taxon>
        <taxon>Pseudomonadota</taxon>
        <taxon>Alphaproteobacteria</taxon>
        <taxon>Rhodobacterales</taxon>
        <taxon>Roseobacteraceae</taxon>
        <taxon>Litoreibacter</taxon>
    </lineage>
</organism>
<dbReference type="PRINTS" id="PR00039">
    <property type="entry name" value="HTHLYSR"/>
</dbReference>